<keyword evidence="1" id="KW-0175">Coiled coil</keyword>
<proteinExistence type="predicted"/>
<evidence type="ECO:0000313" key="5">
    <source>
        <dbReference type="WBParaSite" id="MBELARI_LOCUS20818"/>
    </source>
</evidence>
<dbReference type="InterPro" id="IPR012337">
    <property type="entry name" value="RNaseH-like_sf"/>
</dbReference>
<dbReference type="AlphaFoldDB" id="A0AAF3F2Q2"/>
<keyword evidence="4" id="KW-1185">Reference proteome</keyword>
<feature type="coiled-coil region" evidence="1">
    <location>
        <begin position="139"/>
        <end position="191"/>
    </location>
</feature>
<reference evidence="5" key="1">
    <citation type="submission" date="2024-02" db="UniProtKB">
        <authorList>
            <consortium name="WormBaseParasite"/>
        </authorList>
    </citation>
    <scope>IDENTIFICATION</scope>
</reference>
<dbReference type="WBParaSite" id="MBELARI_LOCUS20818">
    <property type="protein sequence ID" value="MBELARI_LOCUS20818"/>
    <property type="gene ID" value="MBELARI_LOCUS20818"/>
</dbReference>
<dbReference type="Gene3D" id="3.30.420.10">
    <property type="entry name" value="Ribonuclease H-like superfamily/Ribonuclease H"/>
    <property type="match status" value="1"/>
</dbReference>
<dbReference type="GO" id="GO:0004523">
    <property type="term" value="F:RNA-DNA hybrid ribonuclease activity"/>
    <property type="evidence" value="ECO:0007669"/>
    <property type="project" value="InterPro"/>
</dbReference>
<dbReference type="PROSITE" id="PS50879">
    <property type="entry name" value="RNASE_H_1"/>
    <property type="match status" value="1"/>
</dbReference>
<dbReference type="SUPFAM" id="SSF53098">
    <property type="entry name" value="Ribonuclease H-like"/>
    <property type="match status" value="1"/>
</dbReference>
<dbReference type="InterPro" id="IPR036397">
    <property type="entry name" value="RNaseH_sf"/>
</dbReference>
<feature type="region of interest" description="Disordered" evidence="2">
    <location>
        <begin position="443"/>
        <end position="465"/>
    </location>
</feature>
<dbReference type="Pfam" id="PF00075">
    <property type="entry name" value="RNase_H"/>
    <property type="match status" value="1"/>
</dbReference>
<evidence type="ECO:0000256" key="2">
    <source>
        <dbReference type="SAM" id="MobiDB-lite"/>
    </source>
</evidence>
<organism evidence="4 5">
    <name type="scientific">Mesorhabditis belari</name>
    <dbReference type="NCBI Taxonomy" id="2138241"/>
    <lineage>
        <taxon>Eukaryota</taxon>
        <taxon>Metazoa</taxon>
        <taxon>Ecdysozoa</taxon>
        <taxon>Nematoda</taxon>
        <taxon>Chromadorea</taxon>
        <taxon>Rhabditida</taxon>
        <taxon>Rhabditina</taxon>
        <taxon>Rhabditomorpha</taxon>
        <taxon>Rhabditoidea</taxon>
        <taxon>Rhabditidae</taxon>
        <taxon>Mesorhabditinae</taxon>
        <taxon>Mesorhabditis</taxon>
    </lineage>
</organism>
<feature type="compositionally biased region" description="Acidic residues" evidence="2">
    <location>
        <begin position="448"/>
        <end position="465"/>
    </location>
</feature>
<evidence type="ECO:0000259" key="3">
    <source>
        <dbReference type="PROSITE" id="PS50879"/>
    </source>
</evidence>
<evidence type="ECO:0000256" key="1">
    <source>
        <dbReference type="SAM" id="Coils"/>
    </source>
</evidence>
<dbReference type="Proteomes" id="UP000887575">
    <property type="component" value="Unassembled WGS sequence"/>
</dbReference>
<feature type="coiled-coil region" evidence="1">
    <location>
        <begin position="31"/>
        <end position="62"/>
    </location>
</feature>
<evidence type="ECO:0000313" key="4">
    <source>
        <dbReference type="Proteomes" id="UP000887575"/>
    </source>
</evidence>
<dbReference type="InterPro" id="IPR002156">
    <property type="entry name" value="RNaseH_domain"/>
</dbReference>
<dbReference type="GO" id="GO:0003676">
    <property type="term" value="F:nucleic acid binding"/>
    <property type="evidence" value="ECO:0007669"/>
    <property type="project" value="InterPro"/>
</dbReference>
<feature type="domain" description="RNase H type-1" evidence="3">
    <location>
        <begin position="242"/>
        <end position="407"/>
    </location>
</feature>
<name>A0AAF3F2Q2_9BILA</name>
<protein>
    <recommendedName>
        <fullName evidence="3">RNase H type-1 domain-containing protein</fullName>
    </recommendedName>
</protein>
<accession>A0AAF3F2Q2</accession>
<sequence>MNNEDNNNNNNNDLLIEIDTKMIEVKQFVEQEELKKKKSDLIEEVKNLIQEANEQADAAKKLFSDSDHPTNIQSSDRLLGHILNRKRRSKKGKTRVSAAEYDQFATAVAGLSEVLRYRSYRKLCQDAGTRYESFKKNYLKKVEAKCKEVEQFRHKAKQQAEVAINAISIAAKKLFEIAQELEKEVKIEEVKLLDHKILRDEYIKGRVDKKKNSKNVKQANWVKWEGDLRVQNEIISKIENYDKNSIYAFTDGSWEPDETNRMNYASGFGVFLLTEADHPLTMCGPIDHPSGGQTSQTAELFAIEIALYAIYLLERYVGQEVVISTDNIRVVEAFNQYKKSGMAGERCNCDFNQMKKLKNEYIGIYENCQLFDLSKLQFEHVYSNRKKTKPQNPGNKEADKLVDEGRQATTTALFKPATRIKKPMHQNTDAAVEVRGVDSEGFDAVLGSEEEEPTLMDGDTDVDMD</sequence>